<gene>
    <name evidence="1" type="ORF">FEM41_19625</name>
</gene>
<accession>A0A4P8YLM5</accession>
<evidence type="ECO:0000313" key="2">
    <source>
        <dbReference type="Proteomes" id="UP000302163"/>
    </source>
</evidence>
<dbReference type="SUPFAM" id="SSF55298">
    <property type="entry name" value="YjgF-like"/>
    <property type="match status" value="1"/>
</dbReference>
<name>A0A4P8YLM5_9ENTR</name>
<dbReference type="EMBL" id="CP040428">
    <property type="protein sequence ID" value="QCT21700.1"/>
    <property type="molecule type" value="Genomic_DNA"/>
</dbReference>
<dbReference type="Gene3D" id="3.30.1330.40">
    <property type="entry name" value="RutC-like"/>
    <property type="match status" value="1"/>
</dbReference>
<dbReference type="Pfam" id="PF01042">
    <property type="entry name" value="Ribonuc_L-PSP"/>
    <property type="match status" value="1"/>
</dbReference>
<dbReference type="PANTHER" id="PTHR47328">
    <property type="match status" value="1"/>
</dbReference>
<dbReference type="PANTHER" id="PTHR47328:SF1">
    <property type="entry name" value="RUTC FAMILY PROTEIN YOAB"/>
    <property type="match status" value="1"/>
</dbReference>
<proteinExistence type="predicted"/>
<reference evidence="1 2" key="1">
    <citation type="submission" date="2019-05" db="EMBL/GenBank/DDBJ databases">
        <title>Complete genome sequence of Izhakiella calystegiae KSNA2, an endophyte isolated from beach morning glory (Calystegia soldanella).</title>
        <authorList>
            <person name="Jiang L."/>
            <person name="Jeong J.C."/>
            <person name="Kim C.Y."/>
            <person name="Kim D.H."/>
            <person name="Kim S.W."/>
            <person name="Lee j."/>
        </authorList>
    </citation>
    <scope>NUCLEOTIDE SEQUENCE [LARGE SCALE GENOMIC DNA]</scope>
    <source>
        <strain evidence="1 2">KSNA2</strain>
    </source>
</reference>
<dbReference type="InterPro" id="IPR006175">
    <property type="entry name" value="YjgF/YER057c/UK114"/>
</dbReference>
<sequence length="115" mass="12829">MTIKRIDTDPRMSDAVIHNNTLYYTGVPRNLSAGAYEQTLDTLAQVEEMLNAQGSNKSKVLDATIILADGADFAEMNRAWDSWVDPEHTPVRCTIQATLMKAEYRVEIKIIAAVD</sequence>
<organism evidence="1 2">
    <name type="scientific">Jejubacter calystegiae</name>
    <dbReference type="NCBI Taxonomy" id="2579935"/>
    <lineage>
        <taxon>Bacteria</taxon>
        <taxon>Pseudomonadati</taxon>
        <taxon>Pseudomonadota</taxon>
        <taxon>Gammaproteobacteria</taxon>
        <taxon>Enterobacterales</taxon>
        <taxon>Enterobacteriaceae</taxon>
        <taxon>Jejubacter</taxon>
    </lineage>
</organism>
<dbReference type="KEGG" id="izh:FEM41_19625"/>
<evidence type="ECO:0000313" key="1">
    <source>
        <dbReference type="EMBL" id="QCT21700.1"/>
    </source>
</evidence>
<protein>
    <submittedName>
        <fullName evidence="1">RidA family protein</fullName>
    </submittedName>
</protein>
<dbReference type="InterPro" id="IPR035959">
    <property type="entry name" value="RutC-like_sf"/>
</dbReference>
<dbReference type="InterPro" id="IPR035709">
    <property type="entry name" value="YoaB-like"/>
</dbReference>
<dbReference type="CDD" id="cd06150">
    <property type="entry name" value="YjgF_YER057c_UK114_like_2"/>
    <property type="match status" value="1"/>
</dbReference>
<dbReference type="AlphaFoldDB" id="A0A4P8YLM5"/>
<dbReference type="OrthoDB" id="6899345at2"/>
<dbReference type="Proteomes" id="UP000302163">
    <property type="component" value="Chromosome"/>
</dbReference>
<dbReference type="RefSeq" id="WP_138097856.1">
    <property type="nucleotide sequence ID" value="NZ_CP040428.1"/>
</dbReference>
<keyword evidence="2" id="KW-1185">Reference proteome</keyword>